<evidence type="ECO:0000256" key="1">
    <source>
        <dbReference type="SAM" id="MobiDB-lite"/>
    </source>
</evidence>
<dbReference type="EMBL" id="ACZI02000002">
    <property type="protein sequence ID" value="EFV12386.1"/>
    <property type="molecule type" value="Genomic_DNA"/>
</dbReference>
<evidence type="ECO:0000313" key="2">
    <source>
        <dbReference type="EMBL" id="EFV12386.1"/>
    </source>
</evidence>
<protein>
    <submittedName>
        <fullName evidence="2">Uncharacterized protein</fullName>
    </submittedName>
</protein>
<proteinExistence type="predicted"/>
<organism evidence="2 3">
    <name type="scientific">Segniliparus rugosus (strain ATCC BAA-974 / DSM 45345 / CCUG 50838 / CIP 108380 / JCM 13579 / CDC 945)</name>
    <dbReference type="NCBI Taxonomy" id="679197"/>
    <lineage>
        <taxon>Bacteria</taxon>
        <taxon>Bacillati</taxon>
        <taxon>Actinomycetota</taxon>
        <taxon>Actinomycetes</taxon>
        <taxon>Mycobacteriales</taxon>
        <taxon>Segniliparaceae</taxon>
        <taxon>Segniliparus</taxon>
    </lineage>
</organism>
<comment type="caution">
    <text evidence="2">The sequence shown here is derived from an EMBL/GenBank/DDBJ whole genome shotgun (WGS) entry which is preliminary data.</text>
</comment>
<keyword evidence="3" id="KW-1185">Reference proteome</keyword>
<feature type="region of interest" description="Disordered" evidence="1">
    <location>
        <begin position="154"/>
        <end position="178"/>
    </location>
</feature>
<reference evidence="2 3" key="1">
    <citation type="journal article" date="2011" name="Stand. Genomic Sci.">
        <title>High quality draft genome sequence of Segniliparus rugosus CDC 945(T)= (ATCC BAA-974(T)).</title>
        <authorList>
            <person name="Earl A.M."/>
            <person name="Desjardins C.A."/>
            <person name="Fitzgerald M.G."/>
            <person name="Arachchi H.M."/>
            <person name="Zeng Q."/>
            <person name="Mehta T."/>
            <person name="Griggs A."/>
            <person name="Birren B.W."/>
            <person name="Toney N.C."/>
            <person name="Carr J."/>
            <person name="Posey J."/>
            <person name="Butler W.R."/>
        </authorList>
    </citation>
    <scope>NUCLEOTIDE SEQUENCE [LARGE SCALE GENOMIC DNA]</scope>
    <source>
        <strain evidence="3">ATCC BAA-974 / DSM 45345 / CCUG 50838 / CIP 108380 / JCM 13579 / CDC 945</strain>
    </source>
</reference>
<dbReference type="Proteomes" id="UP000004816">
    <property type="component" value="Unassembled WGS sequence"/>
</dbReference>
<gene>
    <name evidence="2" type="ORF">HMPREF9336_02746</name>
</gene>
<dbReference type="HOGENOM" id="CLU_092061_0_0_11"/>
<evidence type="ECO:0000313" key="3">
    <source>
        <dbReference type="Proteomes" id="UP000004816"/>
    </source>
</evidence>
<name>E5XTC4_SEGRC</name>
<dbReference type="AlphaFoldDB" id="E5XTC4"/>
<accession>E5XTC4</accession>
<dbReference type="STRING" id="679197.HMPREF9336_02746"/>
<sequence length="178" mass="20190">MIPAPHVESQQQAQETLYGYMRRTLEGLPDGVSIFSAHPWQGGKTSACDDRIDQENAPITYHDTFDMKVPIGTDHDALIGKIRDLWRSWGWRVEERESDSSPSWYGRSPDGYELNVMGYAGRLAGYPPTFGGRSPCFSPKLRDDHVPKPRVITRDGLQYDEPAESPEVSEPPHKVFDW</sequence>
<dbReference type="eggNOG" id="ENOG5031JXJ">
    <property type="taxonomic scope" value="Bacteria"/>
</dbReference>
<dbReference type="RefSeq" id="WP_007471301.1">
    <property type="nucleotide sequence ID" value="NZ_KI391953.1"/>
</dbReference>